<dbReference type="SUPFAM" id="SSF51735">
    <property type="entry name" value="NAD(P)-binding Rossmann-fold domains"/>
    <property type="match status" value="1"/>
</dbReference>
<evidence type="ECO:0000313" key="3">
    <source>
        <dbReference type="EMBL" id="PBL01737.1"/>
    </source>
</evidence>
<evidence type="ECO:0000256" key="2">
    <source>
        <dbReference type="ARBA" id="ARBA00022857"/>
    </source>
</evidence>
<dbReference type="Pfam" id="PF13561">
    <property type="entry name" value="adh_short_C2"/>
    <property type="match status" value="1"/>
</dbReference>
<evidence type="ECO:0000256" key="1">
    <source>
        <dbReference type="ARBA" id="ARBA00006484"/>
    </source>
</evidence>
<dbReference type="PROSITE" id="PS00061">
    <property type="entry name" value="ADH_SHORT"/>
    <property type="match status" value="1"/>
</dbReference>
<dbReference type="InterPro" id="IPR020904">
    <property type="entry name" value="Sc_DH/Rdtase_CS"/>
</dbReference>
<comment type="similarity">
    <text evidence="1">Belongs to the short-chain dehydrogenases/reductases (SDR) family.</text>
</comment>
<dbReference type="Proteomes" id="UP000217790">
    <property type="component" value="Unassembled WGS sequence"/>
</dbReference>
<organism evidence="3 4">
    <name type="scientific">Armillaria gallica</name>
    <name type="common">Bulbous honey fungus</name>
    <name type="synonym">Armillaria bulbosa</name>
    <dbReference type="NCBI Taxonomy" id="47427"/>
    <lineage>
        <taxon>Eukaryota</taxon>
        <taxon>Fungi</taxon>
        <taxon>Dikarya</taxon>
        <taxon>Basidiomycota</taxon>
        <taxon>Agaricomycotina</taxon>
        <taxon>Agaricomycetes</taxon>
        <taxon>Agaricomycetidae</taxon>
        <taxon>Agaricales</taxon>
        <taxon>Marasmiineae</taxon>
        <taxon>Physalacriaceae</taxon>
        <taxon>Armillaria</taxon>
    </lineage>
</organism>
<name>A0A2H3ESP5_ARMGA</name>
<dbReference type="InterPro" id="IPR036291">
    <property type="entry name" value="NAD(P)-bd_dom_sf"/>
</dbReference>
<keyword evidence="4" id="KW-1185">Reference proteome</keyword>
<dbReference type="AlphaFoldDB" id="A0A2H3ESP5"/>
<accession>A0A2H3ESP5</accession>
<dbReference type="InterPro" id="IPR002347">
    <property type="entry name" value="SDR_fam"/>
</dbReference>
<dbReference type="FunFam" id="3.40.50.720:FF:000084">
    <property type="entry name" value="Short-chain dehydrogenase reductase"/>
    <property type="match status" value="1"/>
</dbReference>
<dbReference type="PANTHER" id="PTHR42760">
    <property type="entry name" value="SHORT-CHAIN DEHYDROGENASES/REDUCTASES FAMILY MEMBER"/>
    <property type="match status" value="1"/>
</dbReference>
<dbReference type="PRINTS" id="PR00080">
    <property type="entry name" value="SDRFAMILY"/>
</dbReference>
<dbReference type="OrthoDB" id="498125at2759"/>
<proteinExistence type="inferred from homology"/>
<reference evidence="4" key="1">
    <citation type="journal article" date="2017" name="Nat. Ecol. Evol.">
        <title>Genome expansion and lineage-specific genetic innovations in the forest pathogenic fungi Armillaria.</title>
        <authorList>
            <person name="Sipos G."/>
            <person name="Prasanna A.N."/>
            <person name="Walter M.C."/>
            <person name="O'Connor E."/>
            <person name="Balint B."/>
            <person name="Krizsan K."/>
            <person name="Kiss B."/>
            <person name="Hess J."/>
            <person name="Varga T."/>
            <person name="Slot J."/>
            <person name="Riley R."/>
            <person name="Boka B."/>
            <person name="Rigling D."/>
            <person name="Barry K."/>
            <person name="Lee J."/>
            <person name="Mihaltcheva S."/>
            <person name="LaButti K."/>
            <person name="Lipzen A."/>
            <person name="Waldron R."/>
            <person name="Moloney N.M."/>
            <person name="Sperisen C."/>
            <person name="Kredics L."/>
            <person name="Vagvoelgyi C."/>
            <person name="Patrignani A."/>
            <person name="Fitzpatrick D."/>
            <person name="Nagy I."/>
            <person name="Doyle S."/>
            <person name="Anderson J.B."/>
            <person name="Grigoriev I.V."/>
            <person name="Gueldener U."/>
            <person name="Muensterkoetter M."/>
            <person name="Nagy L.G."/>
        </authorList>
    </citation>
    <scope>NUCLEOTIDE SEQUENCE [LARGE SCALE GENOMIC DNA]</scope>
    <source>
        <strain evidence="4">Ar21-2</strain>
    </source>
</reference>
<dbReference type="OMA" id="IGTEHIM"/>
<keyword evidence="2" id="KW-0521">NADP</keyword>
<sequence>MFSVPGIALITGAGSGIGRATALAFARAGALGLHLADVNRGRLEETRKDVSAEAVNPQFKAYTSEADVSKEDQVVRMVQDAANNFGRIDYAANIAGISENAPASMADTSVATYDKINNINARGVFLCMREQLKVMRDQEALARIPGRPSVRGAIVNMSSIYGCVGSGKFTSYVTSKHAVVGLTKAAAISHSVDGIRVNAVCPGFVDTPMVDNVKGFFDLRALLETVPMKRFGMAEEIADVVVFLSSERASFVTGHSFVADGGTTIV</sequence>
<dbReference type="CDD" id="cd05233">
    <property type="entry name" value="SDR_c"/>
    <property type="match status" value="1"/>
</dbReference>
<gene>
    <name evidence="3" type="ORF">ARMGADRAFT_1041850</name>
</gene>
<evidence type="ECO:0000313" key="4">
    <source>
        <dbReference type="Proteomes" id="UP000217790"/>
    </source>
</evidence>
<protein>
    <submittedName>
        <fullName evidence="3">Short-chain dehydrogenase</fullName>
    </submittedName>
</protein>
<dbReference type="PRINTS" id="PR00081">
    <property type="entry name" value="GDHRDH"/>
</dbReference>
<dbReference type="InParanoid" id="A0A2H3ESP5"/>
<dbReference type="Gene3D" id="3.40.50.720">
    <property type="entry name" value="NAD(P)-binding Rossmann-like Domain"/>
    <property type="match status" value="1"/>
</dbReference>
<dbReference type="GO" id="GO:0016616">
    <property type="term" value="F:oxidoreductase activity, acting on the CH-OH group of donors, NAD or NADP as acceptor"/>
    <property type="evidence" value="ECO:0007669"/>
    <property type="project" value="TreeGrafter"/>
</dbReference>
<dbReference type="STRING" id="47427.A0A2H3ESP5"/>
<dbReference type="EMBL" id="KZ293645">
    <property type="protein sequence ID" value="PBL01737.1"/>
    <property type="molecule type" value="Genomic_DNA"/>
</dbReference>